<dbReference type="EMBL" id="DQ445482">
    <property type="protein sequence ID" value="ABE27273.1"/>
    <property type="molecule type" value="Genomic_DNA"/>
</dbReference>
<dbReference type="PROSITE" id="PS50084">
    <property type="entry name" value="KH_TYPE_1"/>
    <property type="match status" value="1"/>
</dbReference>
<protein>
    <recommendedName>
        <fullName evidence="3">K Homology domain-containing protein</fullName>
    </recommendedName>
</protein>
<keyword evidence="2" id="KW-0175">Coiled coil</keyword>
<evidence type="ECO:0000256" key="1">
    <source>
        <dbReference type="PROSITE-ProRule" id="PRU00117"/>
    </source>
</evidence>
<dbReference type="InterPro" id="IPR004088">
    <property type="entry name" value="KH_dom_type_1"/>
</dbReference>
<evidence type="ECO:0000256" key="2">
    <source>
        <dbReference type="SAM" id="Coils"/>
    </source>
</evidence>
<dbReference type="SMART" id="SM00322">
    <property type="entry name" value="KH"/>
    <property type="match status" value="1"/>
</dbReference>
<reference evidence="4" key="1">
    <citation type="journal article" date="2006" name="Int. J. Parasitol.">
        <title>The varying microsporidian genome: existence of long-terminal repeat retrotransposon in domesticated silkworm parasite Nosema bombycis.</title>
        <authorList>
            <person name="Xu J."/>
            <person name="Pan G."/>
            <person name="Fang L."/>
            <person name="Li J."/>
            <person name="Tian X."/>
            <person name="Li T."/>
            <person name="Zhou Z."/>
            <person name="Xiang Z."/>
        </authorList>
    </citation>
    <scope>NUCLEOTIDE SEQUENCE</scope>
</reference>
<dbReference type="GO" id="GO:0003723">
    <property type="term" value="F:RNA binding"/>
    <property type="evidence" value="ECO:0007669"/>
    <property type="project" value="UniProtKB-UniRule"/>
</dbReference>
<proteinExistence type="predicted"/>
<dbReference type="InterPro" id="IPR036612">
    <property type="entry name" value="KH_dom_type_1_sf"/>
</dbReference>
<organism evidence="4">
    <name type="scientific">Nosema bombycis</name>
    <name type="common">Microsporidian parasite</name>
    <name type="synonym">Pebrine of silkworm</name>
    <dbReference type="NCBI Taxonomy" id="27978"/>
    <lineage>
        <taxon>Eukaryota</taxon>
        <taxon>Fungi</taxon>
        <taxon>Fungi incertae sedis</taxon>
        <taxon>Microsporidia</taxon>
        <taxon>Nosematidae</taxon>
        <taxon>Nosema</taxon>
    </lineage>
</organism>
<keyword evidence="1" id="KW-0694">RNA-binding</keyword>
<accession>Q15EX6</accession>
<dbReference type="AlphaFoldDB" id="Q15EX6"/>
<evidence type="ECO:0000259" key="3">
    <source>
        <dbReference type="SMART" id="SM00322"/>
    </source>
</evidence>
<dbReference type="SUPFAM" id="SSF54791">
    <property type="entry name" value="Eukaryotic type KH-domain (KH-domain type I)"/>
    <property type="match status" value="2"/>
</dbReference>
<sequence>MNNPRFTKTNSFFTTVHFNIPWDNQIPSEFTTFLDHDLFIDLHLIGNCSISKIKNTNRSVTFIIKGELQMCSVINIRDSFRYVYEIEIPLCLYSQKHLFYANCVNIMHKHKCIIYVQITNKIKFFIGGRSKDVNNCRLEILKEIEDFLGNKSEIIKGEYDLVRLIKEERKRVFVGSFIDSNRMVVSYDEGMSGDVSGGSKGGYLTQNPLNLNHNPLNHTPFNLNHNPLNLTPLTHIPTLNQPLNPLTHNHHFLEMIHLDPLKYTWILLYKRYELDNILIKFSTYLNVIESSPKITKLMFMSLSKINLKNALISFNEIYNLILIVNFSDLIYQKIEKVIIFEDRGVSTVVGEIQDIKEIMSLKVRKNCRGEDKDYKSVDKIDGFIKPNPYHHNSHHSHLPSHNPPSHNSLNDLFEAFIDIDSDTLDFMCGKKNGKIIKIMKGLGCTIEVIRRSGFEKSHVYIKGKKSVFSIALSMIYSEFPSHINFNIDSKYHKGIIGYGGKTIQKMMKKHGVYIKFMSLMEMNQEGFEFNVLIKTPKKNESNLLKMKNELFEVIEEKQEEEKEYKEINYEEFYYENHKQSFLILFDKFLIKEKGIEKVYYYIIKNEKVDEGSDVDQKNINFSVIMKNGDKFIKSHLKLKDKPITVGHWLIVVPEESRNLYVLTISGMRIIYKIFEEQNENNVIECKFLN</sequence>
<name>Q15EX6_NOSBO</name>
<evidence type="ECO:0000313" key="4">
    <source>
        <dbReference type="EMBL" id="ABE27273.1"/>
    </source>
</evidence>
<dbReference type="VEuPathDB" id="MicrosporidiaDB:NBO_37g0007"/>
<dbReference type="Gene3D" id="3.30.1370.10">
    <property type="entry name" value="K Homology domain, type 1"/>
    <property type="match status" value="1"/>
</dbReference>
<feature type="domain" description="K Homology" evidence="3">
    <location>
        <begin position="479"/>
        <end position="555"/>
    </location>
</feature>
<dbReference type="Pfam" id="PF00013">
    <property type="entry name" value="KH_1"/>
    <property type="match status" value="1"/>
</dbReference>
<feature type="coiled-coil region" evidence="2">
    <location>
        <begin position="543"/>
        <end position="570"/>
    </location>
</feature>
<dbReference type="InterPro" id="IPR004087">
    <property type="entry name" value="KH_dom"/>
</dbReference>